<keyword evidence="2" id="KW-0479">Metal-binding</keyword>
<accession>A0ABZ2KS81</accession>
<dbReference type="PROSITE" id="PS51471">
    <property type="entry name" value="FE2OG_OXY"/>
    <property type="match status" value="1"/>
</dbReference>
<sequence length="211" mass="23723">MAREPFFAMAGATTSMEPFRHVVVPEVLRPGAARETLAWLESTNLFARREDPRRRYAQFQIEAVELPAEMPRIRDVLGPESLDDLRGALEVLFGVRFQRRCACLVMRCLAGDSMTIHRDYHRRAGADRYIPTHSFLLYLNAAWRPDDGGELGLFRSEDPADIAVTVAPIHNSGIGIAIGPKSFHAVSPIKQGSRYCINFGFITESDRYQDA</sequence>
<dbReference type="Proteomes" id="UP001374803">
    <property type="component" value="Chromosome"/>
</dbReference>
<dbReference type="RefSeq" id="WP_394830036.1">
    <property type="nucleotide sequence ID" value="NZ_CP089929.1"/>
</dbReference>
<evidence type="ECO:0000256" key="6">
    <source>
        <dbReference type="ARBA" id="ARBA00023004"/>
    </source>
</evidence>
<protein>
    <submittedName>
        <fullName evidence="8">2OG-Fe(II) oxygenase</fullName>
    </submittedName>
</protein>
<dbReference type="InterPro" id="IPR005123">
    <property type="entry name" value="Oxoglu/Fe-dep_dioxygenase_dom"/>
</dbReference>
<comment type="cofactor">
    <cofactor evidence="1">
        <name>L-ascorbate</name>
        <dbReference type="ChEBI" id="CHEBI:38290"/>
    </cofactor>
</comment>
<evidence type="ECO:0000256" key="2">
    <source>
        <dbReference type="ARBA" id="ARBA00022723"/>
    </source>
</evidence>
<evidence type="ECO:0000256" key="5">
    <source>
        <dbReference type="ARBA" id="ARBA00023002"/>
    </source>
</evidence>
<keyword evidence="5" id="KW-0560">Oxidoreductase</keyword>
<name>A0ABZ2KS81_9BACT</name>
<keyword evidence="9" id="KW-1185">Reference proteome</keyword>
<evidence type="ECO:0000313" key="8">
    <source>
        <dbReference type="EMBL" id="WXB00436.1"/>
    </source>
</evidence>
<evidence type="ECO:0000313" key="9">
    <source>
        <dbReference type="Proteomes" id="UP001374803"/>
    </source>
</evidence>
<feature type="domain" description="Fe2OG dioxygenase" evidence="7">
    <location>
        <begin position="99"/>
        <end position="204"/>
    </location>
</feature>
<dbReference type="SMART" id="SM00702">
    <property type="entry name" value="P4Hc"/>
    <property type="match status" value="1"/>
</dbReference>
<dbReference type="Gene3D" id="2.60.120.620">
    <property type="entry name" value="q2cbj1_9rhob like domain"/>
    <property type="match status" value="1"/>
</dbReference>
<keyword evidence="3" id="KW-0847">Vitamin C</keyword>
<dbReference type="Pfam" id="PF13661">
    <property type="entry name" value="2OG-FeII_Oxy_4"/>
    <property type="match status" value="1"/>
</dbReference>
<evidence type="ECO:0000256" key="1">
    <source>
        <dbReference type="ARBA" id="ARBA00001961"/>
    </source>
</evidence>
<dbReference type="InterPro" id="IPR039558">
    <property type="entry name" value="TPA1/OFD1_N"/>
</dbReference>
<dbReference type="EMBL" id="CP089983">
    <property type="protein sequence ID" value="WXB00436.1"/>
    <property type="molecule type" value="Genomic_DNA"/>
</dbReference>
<evidence type="ECO:0000256" key="4">
    <source>
        <dbReference type="ARBA" id="ARBA00022964"/>
    </source>
</evidence>
<evidence type="ECO:0000256" key="3">
    <source>
        <dbReference type="ARBA" id="ARBA00022896"/>
    </source>
</evidence>
<gene>
    <name evidence="8" type="ORF">LVJ94_26370</name>
</gene>
<dbReference type="InterPro" id="IPR006620">
    <property type="entry name" value="Pro_4_hyd_alph"/>
</dbReference>
<keyword evidence="6" id="KW-0408">Iron</keyword>
<proteinExistence type="predicted"/>
<reference evidence="8" key="1">
    <citation type="submission" date="2021-12" db="EMBL/GenBank/DDBJ databases">
        <title>Discovery of the Pendulisporaceae a myxobacterial family with distinct sporulation behavior and unique specialized metabolism.</title>
        <authorList>
            <person name="Garcia R."/>
            <person name="Popoff A."/>
            <person name="Bader C.D."/>
            <person name="Loehr J."/>
            <person name="Walesch S."/>
            <person name="Walt C."/>
            <person name="Boldt J."/>
            <person name="Bunk B."/>
            <person name="Haeckl F.J.F.P.J."/>
            <person name="Gunesch A.P."/>
            <person name="Birkelbach J."/>
            <person name="Nuebel U."/>
            <person name="Pietschmann T."/>
            <person name="Bach T."/>
            <person name="Mueller R."/>
        </authorList>
    </citation>
    <scope>NUCLEOTIDE SEQUENCE</scope>
    <source>
        <strain evidence="8">MSr11367</strain>
    </source>
</reference>
<evidence type="ECO:0000259" key="7">
    <source>
        <dbReference type="PROSITE" id="PS51471"/>
    </source>
</evidence>
<organism evidence="8 9">
    <name type="scientific">Pendulispora rubella</name>
    <dbReference type="NCBI Taxonomy" id="2741070"/>
    <lineage>
        <taxon>Bacteria</taxon>
        <taxon>Pseudomonadati</taxon>
        <taxon>Myxococcota</taxon>
        <taxon>Myxococcia</taxon>
        <taxon>Myxococcales</taxon>
        <taxon>Sorangiineae</taxon>
        <taxon>Pendulisporaceae</taxon>
        <taxon>Pendulispora</taxon>
    </lineage>
</organism>
<keyword evidence="4" id="KW-0223">Dioxygenase</keyword>